<feature type="domain" description="F-box" evidence="1">
    <location>
        <begin position="2"/>
        <end position="52"/>
    </location>
</feature>
<accession>G4THJ7</accession>
<dbReference type="InterPro" id="IPR001810">
    <property type="entry name" value="F-box_dom"/>
</dbReference>
<keyword evidence="3" id="KW-1185">Reference proteome</keyword>
<dbReference type="AlphaFoldDB" id="G4THJ7"/>
<dbReference type="OrthoDB" id="3253362at2759"/>
<dbReference type="PROSITE" id="PS50181">
    <property type="entry name" value="FBOX"/>
    <property type="match status" value="1"/>
</dbReference>
<name>G4THJ7_SERID</name>
<protein>
    <recommendedName>
        <fullName evidence="1">F-box domain-containing protein</fullName>
    </recommendedName>
</protein>
<evidence type="ECO:0000259" key="1">
    <source>
        <dbReference type="PROSITE" id="PS50181"/>
    </source>
</evidence>
<dbReference type="Gene3D" id="1.20.1280.50">
    <property type="match status" value="1"/>
</dbReference>
<sequence length="438" mass="49543">MPININGLPPEVLLDIFVPLAQASVNDRGSLMSVCRLWRDLVVETSSMWTKFIVHFTWKHRGHLEDMIASLELQLSRASIQHLDVTWANGMKLPHPMVPRFCELLRRAPFSRWRSLSLHYEYGADTEMFLNLLKDDPGFVNLESLRLISLVSDGLLRHVNETIGPRFRSLTIVGQKPSADLFQKSLTNVLKYLSSIEIYDPGSISSDTLPPNISELTTHCRPNSPLPYIATLHSTFIPSGNFPSLTTLHLKVSPSALMRSPITIPTLQHLLIRGPIYIPLEEIHAPLLCSLTLSYDLVTAAQKSSVIYVANYTLGVVFDQSTTKYTLTPSKLNVLQPFQADILESILLHSPTVTSLRIACEEARTAQMVLEFLLRRSNIENMTQGDIVQFAICSQLISLEIIAMWDIVEAREESKIQILMHQVQELRHLQSIRYSHFV</sequence>
<dbReference type="InParanoid" id="G4THJ7"/>
<dbReference type="EMBL" id="CAFZ01000095">
    <property type="protein sequence ID" value="CCA70790.1"/>
    <property type="molecule type" value="Genomic_DNA"/>
</dbReference>
<gene>
    <name evidence="2" type="ORF">PIIN_04725</name>
</gene>
<reference evidence="2 3" key="1">
    <citation type="journal article" date="2011" name="PLoS Pathog.">
        <title>Endophytic Life Strategies Decoded by Genome and Transcriptome Analyses of the Mutualistic Root Symbiont Piriformospora indica.</title>
        <authorList>
            <person name="Zuccaro A."/>
            <person name="Lahrmann U."/>
            <person name="Guldener U."/>
            <person name="Langen G."/>
            <person name="Pfiffi S."/>
            <person name="Biedenkopf D."/>
            <person name="Wong P."/>
            <person name="Samans B."/>
            <person name="Grimm C."/>
            <person name="Basiewicz M."/>
            <person name="Murat C."/>
            <person name="Martin F."/>
            <person name="Kogel K.H."/>
        </authorList>
    </citation>
    <scope>NUCLEOTIDE SEQUENCE [LARGE SCALE GENOMIC DNA]</scope>
    <source>
        <strain evidence="2 3">DSM 11827</strain>
    </source>
</reference>
<dbReference type="HOGENOM" id="CLU_625714_0_0_1"/>
<proteinExistence type="predicted"/>
<dbReference type="InterPro" id="IPR036047">
    <property type="entry name" value="F-box-like_dom_sf"/>
</dbReference>
<organism evidence="2 3">
    <name type="scientific">Serendipita indica (strain DSM 11827)</name>
    <name type="common">Root endophyte fungus</name>
    <name type="synonym">Piriformospora indica</name>
    <dbReference type="NCBI Taxonomy" id="1109443"/>
    <lineage>
        <taxon>Eukaryota</taxon>
        <taxon>Fungi</taxon>
        <taxon>Dikarya</taxon>
        <taxon>Basidiomycota</taxon>
        <taxon>Agaricomycotina</taxon>
        <taxon>Agaricomycetes</taxon>
        <taxon>Sebacinales</taxon>
        <taxon>Serendipitaceae</taxon>
        <taxon>Serendipita</taxon>
    </lineage>
</organism>
<dbReference type="Pfam" id="PF12937">
    <property type="entry name" value="F-box-like"/>
    <property type="match status" value="1"/>
</dbReference>
<dbReference type="Proteomes" id="UP000007148">
    <property type="component" value="Unassembled WGS sequence"/>
</dbReference>
<evidence type="ECO:0000313" key="3">
    <source>
        <dbReference type="Proteomes" id="UP000007148"/>
    </source>
</evidence>
<dbReference type="SUPFAM" id="SSF81383">
    <property type="entry name" value="F-box domain"/>
    <property type="match status" value="1"/>
</dbReference>
<comment type="caution">
    <text evidence="2">The sequence shown here is derived from an EMBL/GenBank/DDBJ whole genome shotgun (WGS) entry which is preliminary data.</text>
</comment>
<evidence type="ECO:0000313" key="2">
    <source>
        <dbReference type="EMBL" id="CCA70790.1"/>
    </source>
</evidence>